<evidence type="ECO:0000313" key="6">
    <source>
        <dbReference type="EMBL" id="MBY8335492.1"/>
    </source>
</evidence>
<keyword evidence="1 5" id="KW-1003">Cell membrane</keyword>
<dbReference type="PANTHER" id="PTHR36917:SF1">
    <property type="entry name" value="INNER MEMBRANE-SPANNING PROTEIN YCIB"/>
    <property type="match status" value="1"/>
</dbReference>
<gene>
    <name evidence="5" type="primary">yciB</name>
    <name evidence="6" type="ORF">KYN89_00380</name>
</gene>
<evidence type="ECO:0000256" key="3">
    <source>
        <dbReference type="ARBA" id="ARBA00022989"/>
    </source>
</evidence>
<feature type="transmembrane region" description="Helical" evidence="5">
    <location>
        <begin position="107"/>
        <end position="127"/>
    </location>
</feature>
<evidence type="ECO:0000256" key="5">
    <source>
        <dbReference type="HAMAP-Rule" id="MF_00189"/>
    </source>
</evidence>
<comment type="subcellular location">
    <subcellularLocation>
        <location evidence="5">Cell inner membrane</location>
        <topology evidence="5">Multi-pass membrane protein</topology>
    </subcellularLocation>
</comment>
<dbReference type="EMBL" id="JAHWXP010000001">
    <property type="protein sequence ID" value="MBY8335492.1"/>
    <property type="molecule type" value="Genomic_DNA"/>
</dbReference>
<dbReference type="HAMAP" id="MF_00189">
    <property type="entry name" value="YciB"/>
    <property type="match status" value="1"/>
</dbReference>
<reference evidence="6 7" key="1">
    <citation type="submission" date="2021-07" db="EMBL/GenBank/DDBJ databases">
        <title>Alteriqipengyuania abyssalis NZ-12B nov, sp.nov isolated from deep sea sponge in pacific ocean.</title>
        <authorList>
            <person name="Tareen S."/>
            <person name="Wink J."/>
        </authorList>
    </citation>
    <scope>NUCLEOTIDE SEQUENCE [LARGE SCALE GENOMIC DNA]</scope>
    <source>
        <strain evidence="6 7">NZ-12B</strain>
    </source>
</reference>
<protein>
    <recommendedName>
        <fullName evidence="5">Inner membrane-spanning protein YciB</fullName>
    </recommendedName>
</protein>
<evidence type="ECO:0000256" key="4">
    <source>
        <dbReference type="ARBA" id="ARBA00023136"/>
    </source>
</evidence>
<comment type="similarity">
    <text evidence="5">Belongs to the YciB family.</text>
</comment>
<keyword evidence="5" id="KW-0997">Cell inner membrane</keyword>
<keyword evidence="2 5" id="KW-0812">Transmembrane</keyword>
<feature type="transmembrane region" description="Helical" evidence="5">
    <location>
        <begin position="77"/>
        <end position="95"/>
    </location>
</feature>
<feature type="transmembrane region" description="Helical" evidence="5">
    <location>
        <begin position="46"/>
        <end position="65"/>
    </location>
</feature>
<dbReference type="PANTHER" id="PTHR36917">
    <property type="entry name" value="INTRACELLULAR SEPTATION PROTEIN A-RELATED"/>
    <property type="match status" value="1"/>
</dbReference>
<comment type="caution">
    <text evidence="6">The sequence shown here is derived from an EMBL/GenBank/DDBJ whole genome shotgun (WGS) entry which is preliminary data.</text>
</comment>
<proteinExistence type="inferred from homology"/>
<accession>A0ABS7P8V0</accession>
<name>A0ABS7P8V0_9SPHN</name>
<evidence type="ECO:0000256" key="2">
    <source>
        <dbReference type="ARBA" id="ARBA00022692"/>
    </source>
</evidence>
<dbReference type="InterPro" id="IPR006008">
    <property type="entry name" value="YciB"/>
</dbReference>
<evidence type="ECO:0000313" key="7">
    <source>
        <dbReference type="Proteomes" id="UP000759298"/>
    </source>
</evidence>
<keyword evidence="3 5" id="KW-1133">Transmembrane helix</keyword>
<keyword evidence="7" id="KW-1185">Reference proteome</keyword>
<sequence>MADTQTPPKKTRSGWLNVAIDYGPLIVFLLSFYLFRPDGDDSVGTLVAIIKSTGAFIVAAIAALIASKLLTGQISKMLMLSTVLIVGFGGMTILLRDPFYVQVKPTVLYAFFGVVLLIGWLRGKAFLQWLLEAAFEGLSQEGWLKLSRNWGFFFLFLAVLNEVLRMNLSFEDWLWSKLWVFMGLSFAFTFSQIPMLLRHGLDPERKEGLVEEEPPTGA</sequence>
<organism evidence="6 7">
    <name type="scientific">Alteriqipengyuania abyssalis</name>
    <dbReference type="NCBI Taxonomy" id="2860200"/>
    <lineage>
        <taxon>Bacteria</taxon>
        <taxon>Pseudomonadati</taxon>
        <taxon>Pseudomonadota</taxon>
        <taxon>Alphaproteobacteria</taxon>
        <taxon>Sphingomonadales</taxon>
        <taxon>Erythrobacteraceae</taxon>
        <taxon>Alteriqipengyuania</taxon>
    </lineage>
</organism>
<dbReference type="Proteomes" id="UP000759298">
    <property type="component" value="Unassembled WGS sequence"/>
</dbReference>
<feature type="transmembrane region" description="Helical" evidence="5">
    <location>
        <begin position="15"/>
        <end position="34"/>
    </location>
</feature>
<feature type="transmembrane region" description="Helical" evidence="5">
    <location>
        <begin position="178"/>
        <end position="197"/>
    </location>
</feature>
<evidence type="ECO:0000256" key="1">
    <source>
        <dbReference type="ARBA" id="ARBA00022475"/>
    </source>
</evidence>
<dbReference type="Pfam" id="PF04279">
    <property type="entry name" value="IspA"/>
    <property type="match status" value="1"/>
</dbReference>
<dbReference type="RefSeq" id="WP_222823308.1">
    <property type="nucleotide sequence ID" value="NZ_JAHWXP010000001.1"/>
</dbReference>
<keyword evidence="4 5" id="KW-0472">Membrane</keyword>
<comment type="function">
    <text evidence="5">Plays a role in cell envelope biogenesis, maintenance of cell envelope integrity and membrane homeostasis.</text>
</comment>